<feature type="transmembrane region" description="Helical" evidence="1">
    <location>
        <begin position="153"/>
        <end position="174"/>
    </location>
</feature>
<evidence type="ECO:0000256" key="1">
    <source>
        <dbReference type="SAM" id="Phobius"/>
    </source>
</evidence>
<evidence type="ECO:0000313" key="3">
    <source>
        <dbReference type="Proteomes" id="UP000648187"/>
    </source>
</evidence>
<reference evidence="2" key="1">
    <citation type="submission" date="2020-08" db="EMBL/GenBank/DDBJ databases">
        <title>Spodoptera exigua strain:BAW_Kor-Di-RS1 Genome sequencing and assembly.</title>
        <authorList>
            <person name="Kim J."/>
            <person name="Nam H.Y."/>
            <person name="Kwon M."/>
            <person name="Choi J.H."/>
            <person name="Cho S.R."/>
            <person name="Kim G.-H."/>
        </authorList>
    </citation>
    <scope>NUCLEOTIDE SEQUENCE</scope>
    <source>
        <strain evidence="2">BAW_Kor-Di-RS1</strain>
        <tissue evidence="2">Whole-body</tissue>
    </source>
</reference>
<keyword evidence="3" id="KW-1185">Reference proteome</keyword>
<keyword evidence="1" id="KW-0472">Membrane</keyword>
<keyword evidence="1" id="KW-0812">Transmembrane</keyword>
<dbReference type="Proteomes" id="UP000648187">
    <property type="component" value="Unassembled WGS sequence"/>
</dbReference>
<accession>A0A835G5F4</accession>
<organism evidence="2 3">
    <name type="scientific">Spodoptera exigua</name>
    <name type="common">Beet armyworm</name>
    <name type="synonym">Noctua fulgens</name>
    <dbReference type="NCBI Taxonomy" id="7107"/>
    <lineage>
        <taxon>Eukaryota</taxon>
        <taxon>Metazoa</taxon>
        <taxon>Ecdysozoa</taxon>
        <taxon>Arthropoda</taxon>
        <taxon>Hexapoda</taxon>
        <taxon>Insecta</taxon>
        <taxon>Pterygota</taxon>
        <taxon>Neoptera</taxon>
        <taxon>Endopterygota</taxon>
        <taxon>Lepidoptera</taxon>
        <taxon>Glossata</taxon>
        <taxon>Ditrysia</taxon>
        <taxon>Noctuoidea</taxon>
        <taxon>Noctuidae</taxon>
        <taxon>Amphipyrinae</taxon>
        <taxon>Spodoptera</taxon>
    </lineage>
</organism>
<dbReference type="AlphaFoldDB" id="A0A835G5F4"/>
<name>A0A835G5F4_SPOEX</name>
<protein>
    <submittedName>
        <fullName evidence="2">Uncharacterized protein</fullName>
    </submittedName>
</protein>
<dbReference type="EMBL" id="JACKWZ010000435">
    <property type="protein sequence ID" value="KAF9407789.1"/>
    <property type="molecule type" value="Genomic_DNA"/>
</dbReference>
<evidence type="ECO:0000313" key="2">
    <source>
        <dbReference type="EMBL" id="KAF9407789.1"/>
    </source>
</evidence>
<comment type="caution">
    <text evidence="2">The sequence shown here is derived from an EMBL/GenBank/DDBJ whole genome shotgun (WGS) entry which is preliminary data.</text>
</comment>
<proteinExistence type="predicted"/>
<gene>
    <name evidence="2" type="ORF">HW555_012310</name>
</gene>
<keyword evidence="1" id="KW-1133">Transmembrane helix</keyword>
<sequence>MCKALKDKFEARNVSEVEKSRHVEDFMVQYMVATDNLDGTRNVMRTKMIATSFCEFSRCIIAVYYTNYSLAPNPMKNIIWFLELSLSGFAMAAPMMLMESTENYLEETKILLTGELLTYKDNILRNTVYDALDYIDNNISSRYTIWNGFPANLSFVISFFNITISYIIATLQFLY</sequence>